<feature type="chain" id="PRO_5019262960" evidence="1">
    <location>
        <begin position="27"/>
        <end position="202"/>
    </location>
</feature>
<keyword evidence="1" id="KW-0732">Signal</keyword>
<reference evidence="2 3" key="1">
    <citation type="submission" date="2018-12" db="EMBL/GenBank/DDBJ databases">
        <title>Complete genome sequence of Iodobacter sp. H11R3.</title>
        <authorList>
            <person name="Bae J.-W."/>
        </authorList>
    </citation>
    <scope>NUCLEOTIDE SEQUENCE [LARGE SCALE GENOMIC DNA]</scope>
    <source>
        <strain evidence="2 3">H11R3</strain>
    </source>
</reference>
<gene>
    <name evidence="2" type="ORF">EJO50_16820</name>
</gene>
<evidence type="ECO:0000313" key="2">
    <source>
        <dbReference type="EMBL" id="AZN37985.1"/>
    </source>
</evidence>
<accession>A0A3S8ZX16</accession>
<dbReference type="RefSeq" id="WP_125976111.1">
    <property type="nucleotide sequence ID" value="NZ_CP034433.1"/>
</dbReference>
<sequence length="202" mass="22876">MYLLSRTNKKYILLVSMFLLSVSASASRVTQAETVCLKPGQMSINGVSLLEKSDVVFKKMGQPEDVKRYKYHSDGNAGSYFLKDLIYQDLIFTIVDEKKRVNQIERMILSGPKYKLGAEFYIDQKKSEIMTLLGIKSEKEVMSLTERDLFLSGKAAKLSAASKKSWALSQCGDETGSINAEFYFDISNKLSQVKIFLDDRFI</sequence>
<name>A0A3S8ZX16_9NEIS</name>
<organism evidence="2 3">
    <name type="scientific">Iodobacter ciconiae</name>
    <dbReference type="NCBI Taxonomy" id="2496266"/>
    <lineage>
        <taxon>Bacteria</taxon>
        <taxon>Pseudomonadati</taxon>
        <taxon>Pseudomonadota</taxon>
        <taxon>Betaproteobacteria</taxon>
        <taxon>Neisseriales</taxon>
        <taxon>Chitinibacteraceae</taxon>
        <taxon>Iodobacter</taxon>
    </lineage>
</organism>
<dbReference type="Proteomes" id="UP000282438">
    <property type="component" value="Chromosome"/>
</dbReference>
<keyword evidence="3" id="KW-1185">Reference proteome</keyword>
<evidence type="ECO:0000313" key="3">
    <source>
        <dbReference type="Proteomes" id="UP000282438"/>
    </source>
</evidence>
<proteinExistence type="predicted"/>
<protein>
    <submittedName>
        <fullName evidence="2">Uncharacterized protein</fullName>
    </submittedName>
</protein>
<dbReference type="KEGG" id="iod:EJO50_16820"/>
<feature type="signal peptide" evidence="1">
    <location>
        <begin position="1"/>
        <end position="26"/>
    </location>
</feature>
<dbReference type="AlphaFoldDB" id="A0A3S8ZX16"/>
<dbReference type="OrthoDB" id="9180750at2"/>
<dbReference type="EMBL" id="CP034433">
    <property type="protein sequence ID" value="AZN37985.1"/>
    <property type="molecule type" value="Genomic_DNA"/>
</dbReference>
<evidence type="ECO:0000256" key="1">
    <source>
        <dbReference type="SAM" id="SignalP"/>
    </source>
</evidence>